<dbReference type="RefSeq" id="WP_182082462.1">
    <property type="nucleotide sequence ID" value="NZ_CP049366.1"/>
</dbReference>
<name>A0A7L7KWN2_9LACO</name>
<dbReference type="EMBL" id="CP049366">
    <property type="protein sequence ID" value="QMT84193.1"/>
    <property type="molecule type" value="Genomic_DNA"/>
</dbReference>
<evidence type="ECO:0000313" key="1">
    <source>
        <dbReference type="EMBL" id="QMT84193.1"/>
    </source>
</evidence>
<gene>
    <name evidence="1" type="ORF">G6534_05950</name>
</gene>
<dbReference type="KEGG" id="cpab:G6534_05950"/>
<dbReference type="AlphaFoldDB" id="A0A7L7KWN2"/>
<reference evidence="1 2" key="1">
    <citation type="submission" date="2020-02" db="EMBL/GenBank/DDBJ databases">
        <title>Complete Genome Sequence of Lactobacillus sp. NFFJ11 Isolated from animal feed.</title>
        <authorList>
            <person name="Jung J.Y."/>
        </authorList>
    </citation>
    <scope>NUCLEOTIDE SEQUENCE [LARGE SCALE GENOMIC DNA]</scope>
    <source>
        <strain evidence="1 2">NFFJ11</strain>
    </source>
</reference>
<proteinExistence type="predicted"/>
<accession>A0A7L7KWN2</accession>
<dbReference type="Proteomes" id="UP000514410">
    <property type="component" value="Chromosome"/>
</dbReference>
<organism evidence="1 2">
    <name type="scientific">Companilactobacillus pabuli</name>
    <dbReference type="NCBI Taxonomy" id="2714036"/>
    <lineage>
        <taxon>Bacteria</taxon>
        <taxon>Bacillati</taxon>
        <taxon>Bacillota</taxon>
        <taxon>Bacilli</taxon>
        <taxon>Lactobacillales</taxon>
        <taxon>Lactobacillaceae</taxon>
        <taxon>Companilactobacillus</taxon>
    </lineage>
</organism>
<protein>
    <submittedName>
        <fullName evidence="1">Uncharacterized protein</fullName>
    </submittedName>
</protein>
<evidence type="ECO:0000313" key="2">
    <source>
        <dbReference type="Proteomes" id="UP000514410"/>
    </source>
</evidence>
<keyword evidence="2" id="KW-1185">Reference proteome</keyword>
<sequence>MSDLDRVAKLVTSLPIGIKMTDDSGKIVKLPIDKTDNFINSSAYLMSVTGAQSLVKTEIDKIDTTDKITDSAVSTKIDTLQSALDTTTA</sequence>